<keyword evidence="1" id="KW-0812">Transmembrane</keyword>
<sequence>MPKQLVLNVVAAPSPSTTPPILSVYWNDTMLGSTQLKAEGAPESLTLQVPSHVLGMRNVLRAVFQRQPLSHNCDEIPQGFPVQVLPTSHIVTGPGRADASFVGLLPDMTDRATLVVPQRYLEDAVGSLPVVIRTAFASGMSPGSAELMVAAGDAPVQPNQAFLSMEVPVQGASSSTSVGPNGHLRVRNKEIDWVDMSGLDRLSVAEVVGAQGGRQGILWQRLGEASDAADARPYLLSRGDVALVGREGVLAWLDTRGTAPNASEGAAESGTAGSVAAWWHSQPDAVRYTLLAVLGLIVLLLLARLLRRR</sequence>
<proteinExistence type="predicted"/>
<evidence type="ECO:0000313" key="3">
    <source>
        <dbReference type="Proteomes" id="UP000589716"/>
    </source>
</evidence>
<name>A0A853INS9_9BURK</name>
<keyword evidence="3" id="KW-1185">Reference proteome</keyword>
<accession>A0A853INS9</accession>
<comment type="caution">
    <text evidence="2">The sequence shown here is derived from an EMBL/GenBank/DDBJ whole genome shotgun (WGS) entry which is preliminary data.</text>
</comment>
<gene>
    <name evidence="2" type="ORF">H0I39_11785</name>
</gene>
<evidence type="ECO:0008006" key="4">
    <source>
        <dbReference type="Google" id="ProtNLM"/>
    </source>
</evidence>
<evidence type="ECO:0000256" key="1">
    <source>
        <dbReference type="SAM" id="Phobius"/>
    </source>
</evidence>
<protein>
    <recommendedName>
        <fullName evidence="4">Cellulose synthase regulatory subunit</fullName>
    </recommendedName>
</protein>
<evidence type="ECO:0000313" key="2">
    <source>
        <dbReference type="EMBL" id="NZA02263.1"/>
    </source>
</evidence>
<dbReference type="RefSeq" id="WP_180550611.1">
    <property type="nucleotide sequence ID" value="NZ_JACCKX010000001.1"/>
</dbReference>
<dbReference type="AlphaFoldDB" id="A0A853INS9"/>
<keyword evidence="1" id="KW-0472">Membrane</keyword>
<dbReference type="EMBL" id="JACCKX010000001">
    <property type="protein sequence ID" value="NZA02263.1"/>
    <property type="molecule type" value="Genomic_DNA"/>
</dbReference>
<feature type="transmembrane region" description="Helical" evidence="1">
    <location>
        <begin position="288"/>
        <end position="306"/>
    </location>
</feature>
<keyword evidence="1" id="KW-1133">Transmembrane helix</keyword>
<dbReference type="Proteomes" id="UP000589716">
    <property type="component" value="Unassembled WGS sequence"/>
</dbReference>
<organism evidence="2 3">
    <name type="scientific">Ottowia beijingensis</name>
    <dbReference type="NCBI Taxonomy" id="1207057"/>
    <lineage>
        <taxon>Bacteria</taxon>
        <taxon>Pseudomonadati</taxon>
        <taxon>Pseudomonadota</taxon>
        <taxon>Betaproteobacteria</taxon>
        <taxon>Burkholderiales</taxon>
        <taxon>Comamonadaceae</taxon>
        <taxon>Ottowia</taxon>
    </lineage>
</organism>
<reference evidence="2 3" key="1">
    <citation type="submission" date="2020-07" db="EMBL/GenBank/DDBJ databases">
        <authorList>
            <person name="Maaloum M."/>
        </authorList>
    </citation>
    <scope>NUCLEOTIDE SEQUENCE [LARGE SCALE GENOMIC DNA]</scope>
    <source>
        <strain evidence="2 3">GCS-AN-3</strain>
    </source>
</reference>